<evidence type="ECO:0000256" key="2">
    <source>
        <dbReference type="ARBA" id="ARBA00022801"/>
    </source>
</evidence>
<dbReference type="Proteomes" id="UP000005317">
    <property type="component" value="Unassembled WGS sequence"/>
</dbReference>
<dbReference type="Gene3D" id="3.90.950.10">
    <property type="match status" value="1"/>
</dbReference>
<dbReference type="InterPro" id="IPR029001">
    <property type="entry name" value="ITPase-like_fam"/>
</dbReference>
<dbReference type="GO" id="GO:0047429">
    <property type="term" value="F:nucleoside triphosphate diphosphatase activity"/>
    <property type="evidence" value="ECO:0007669"/>
    <property type="project" value="UniProtKB-EC"/>
</dbReference>
<reference evidence="6" key="1">
    <citation type="journal article" date="2011" name="Stand. Genomic Sci.">
        <title>Genome sequence of the filamentous, gliding Thiothrix nivea neotype strain (JP2(T)).</title>
        <authorList>
            <person name="Lapidus A."/>
            <person name="Nolan M."/>
            <person name="Lucas S."/>
            <person name="Glavina Del Rio T."/>
            <person name="Tice H."/>
            <person name="Cheng J.F."/>
            <person name="Tapia R."/>
            <person name="Han C."/>
            <person name="Goodwin L."/>
            <person name="Pitluck S."/>
            <person name="Liolios K."/>
            <person name="Pagani I."/>
            <person name="Ivanova N."/>
            <person name="Huntemann M."/>
            <person name="Mavromatis K."/>
            <person name="Mikhailova N."/>
            <person name="Pati A."/>
            <person name="Chen A."/>
            <person name="Palaniappan K."/>
            <person name="Land M."/>
            <person name="Brambilla E.M."/>
            <person name="Rohde M."/>
            <person name="Abt B."/>
            <person name="Verbarg S."/>
            <person name="Goker M."/>
            <person name="Bristow J."/>
            <person name="Eisen J.A."/>
            <person name="Markowitz V."/>
            <person name="Hugenholtz P."/>
            <person name="Kyrpides N.C."/>
            <person name="Klenk H.P."/>
            <person name="Woyke T."/>
        </authorList>
    </citation>
    <scope>NUCLEOTIDE SEQUENCE [LARGE SCALE GENOMIC DNA]</scope>
    <source>
        <strain evidence="6">ATCC 35100 / DSM 5205 / JP2</strain>
    </source>
</reference>
<dbReference type="HAMAP" id="MF_00528">
    <property type="entry name" value="Maf"/>
    <property type="match status" value="1"/>
</dbReference>
<dbReference type="EC" id="3.6.1.9" evidence="4"/>
<dbReference type="GO" id="GO:0005737">
    <property type="term" value="C:cytoplasm"/>
    <property type="evidence" value="ECO:0007669"/>
    <property type="project" value="UniProtKB-SubCell"/>
</dbReference>
<feature type="site" description="Important for substrate specificity" evidence="4">
    <location>
        <position position="77"/>
    </location>
</feature>
<protein>
    <recommendedName>
        <fullName evidence="4">dTTP/UTP pyrophosphatase</fullName>
        <shortName evidence="4">dTTPase/UTPase</shortName>
        <ecNumber evidence="4">3.6.1.9</ecNumber>
    </recommendedName>
    <alternativeName>
        <fullName evidence="4">Nucleoside triphosphate pyrophosphatase</fullName>
    </alternativeName>
    <alternativeName>
        <fullName evidence="4">Nucleotide pyrophosphatase</fullName>
        <shortName evidence="4">Nucleotide PPase</shortName>
    </alternativeName>
</protein>
<evidence type="ECO:0000313" key="5">
    <source>
        <dbReference type="EMBL" id="EIJ36404.1"/>
    </source>
</evidence>
<dbReference type="AlphaFoldDB" id="A0A656HJZ0"/>
<dbReference type="Pfam" id="PF02545">
    <property type="entry name" value="Maf"/>
    <property type="match status" value="1"/>
</dbReference>
<dbReference type="EMBL" id="JH651384">
    <property type="protein sequence ID" value="EIJ36404.1"/>
    <property type="molecule type" value="Genomic_DNA"/>
</dbReference>
<dbReference type="CDD" id="cd00555">
    <property type="entry name" value="Maf"/>
    <property type="match status" value="1"/>
</dbReference>
<dbReference type="NCBIfam" id="TIGR00172">
    <property type="entry name" value="maf"/>
    <property type="match status" value="1"/>
</dbReference>
<gene>
    <name evidence="5" type="ORF">Thini_3904</name>
</gene>
<organism evidence="5 6">
    <name type="scientific">Thiothrix nivea (strain ATCC 35100 / DSM 5205 / JP2)</name>
    <dbReference type="NCBI Taxonomy" id="870187"/>
    <lineage>
        <taxon>Bacteria</taxon>
        <taxon>Pseudomonadati</taxon>
        <taxon>Pseudomonadota</taxon>
        <taxon>Gammaproteobacteria</taxon>
        <taxon>Thiotrichales</taxon>
        <taxon>Thiotrichaceae</taxon>
        <taxon>Thiothrix</taxon>
    </lineage>
</organism>
<evidence type="ECO:0000256" key="3">
    <source>
        <dbReference type="ARBA" id="ARBA00023080"/>
    </source>
</evidence>
<evidence type="ECO:0000313" key="6">
    <source>
        <dbReference type="Proteomes" id="UP000005317"/>
    </source>
</evidence>
<feature type="active site" description="Proton acceptor" evidence="4">
    <location>
        <position position="76"/>
    </location>
</feature>
<comment type="catalytic activity">
    <reaction evidence="4">
        <text>UTP + H2O = UMP + diphosphate + H(+)</text>
        <dbReference type="Rhea" id="RHEA:29395"/>
        <dbReference type="ChEBI" id="CHEBI:15377"/>
        <dbReference type="ChEBI" id="CHEBI:15378"/>
        <dbReference type="ChEBI" id="CHEBI:33019"/>
        <dbReference type="ChEBI" id="CHEBI:46398"/>
        <dbReference type="ChEBI" id="CHEBI:57865"/>
        <dbReference type="EC" id="3.6.1.9"/>
    </reaction>
</comment>
<comment type="cofactor">
    <cofactor evidence="1 4">
        <name>a divalent metal cation</name>
        <dbReference type="ChEBI" id="CHEBI:60240"/>
    </cofactor>
</comment>
<dbReference type="GO" id="GO:0009117">
    <property type="term" value="P:nucleotide metabolic process"/>
    <property type="evidence" value="ECO:0007669"/>
    <property type="project" value="UniProtKB-KW"/>
</dbReference>
<accession>A0A656HJZ0</accession>
<comment type="caution">
    <text evidence="4">Lacks conserved residue(s) required for the propagation of feature annotation.</text>
</comment>
<comment type="function">
    <text evidence="4">Nucleoside triphosphate pyrophosphatase that hydrolyzes dTTP and UTP. May have a dual role in cell division arrest and in preventing the incorporation of modified nucleotides into cellular nucleic acids.</text>
</comment>
<feature type="site" description="Important for substrate specificity" evidence="4">
    <location>
        <position position="14"/>
    </location>
</feature>
<dbReference type="PIRSF" id="PIRSF006305">
    <property type="entry name" value="Maf"/>
    <property type="match status" value="1"/>
</dbReference>
<dbReference type="InterPro" id="IPR003697">
    <property type="entry name" value="Maf-like"/>
</dbReference>
<evidence type="ECO:0000256" key="1">
    <source>
        <dbReference type="ARBA" id="ARBA00001968"/>
    </source>
</evidence>
<keyword evidence="3 4" id="KW-0546">Nucleotide metabolism</keyword>
<keyword evidence="2 4" id="KW-0378">Hydrolase</keyword>
<evidence type="ECO:0000256" key="4">
    <source>
        <dbReference type="HAMAP-Rule" id="MF_00528"/>
    </source>
</evidence>
<dbReference type="PANTHER" id="PTHR43213:SF5">
    <property type="entry name" value="BIFUNCTIONAL DTTP_UTP PYROPHOSPHATASE_METHYLTRANSFERASE PROTEIN-RELATED"/>
    <property type="match status" value="1"/>
</dbReference>
<dbReference type="RefSeq" id="WP_002710278.1">
    <property type="nucleotide sequence ID" value="NZ_JH651384.1"/>
</dbReference>
<sequence length="196" mass="21127">MKQPQLVLASASPRRRELLAQIGLNFLVQTADIEETPLPGESAEALVKRLAKEKAEAVWISRGVSHTPSLPVLGSDTLGILDGELLVKPADFEDARRMLRKMSGQRHEILTAVALTGAGGTQVIVNRSVVKFRALTDAEILAYWQTGEPQDKAGAYAIQGYGAVFIEQLEGSYSGVMGLPLFETAQLLQAAGIIIF</sequence>
<dbReference type="SUPFAM" id="SSF52972">
    <property type="entry name" value="ITPase-like"/>
    <property type="match status" value="1"/>
</dbReference>
<name>A0A656HJZ0_THINJ</name>
<proteinExistence type="inferred from homology"/>
<comment type="subcellular location">
    <subcellularLocation>
        <location evidence="4">Cytoplasm</location>
    </subcellularLocation>
</comment>
<feature type="site" description="Important for substrate specificity" evidence="4">
    <location>
        <position position="159"/>
    </location>
</feature>
<comment type="catalytic activity">
    <reaction evidence="4">
        <text>dTTP + H2O = dTMP + diphosphate + H(+)</text>
        <dbReference type="Rhea" id="RHEA:28534"/>
        <dbReference type="ChEBI" id="CHEBI:15377"/>
        <dbReference type="ChEBI" id="CHEBI:15378"/>
        <dbReference type="ChEBI" id="CHEBI:33019"/>
        <dbReference type="ChEBI" id="CHEBI:37568"/>
        <dbReference type="ChEBI" id="CHEBI:63528"/>
        <dbReference type="EC" id="3.6.1.9"/>
    </reaction>
</comment>
<dbReference type="OrthoDB" id="9807767at2"/>
<dbReference type="PANTHER" id="PTHR43213">
    <property type="entry name" value="BIFUNCTIONAL DTTP/UTP PYROPHOSPHATASE/METHYLTRANSFERASE PROTEIN-RELATED"/>
    <property type="match status" value="1"/>
</dbReference>
<comment type="similarity">
    <text evidence="4">Belongs to the Maf family. YhdE subfamily.</text>
</comment>
<keyword evidence="6" id="KW-1185">Reference proteome</keyword>
<keyword evidence="4" id="KW-0963">Cytoplasm</keyword>